<dbReference type="EMBL" id="LSSN01005664">
    <property type="protein sequence ID" value="OMJ08853.1"/>
    <property type="molecule type" value="Genomic_DNA"/>
</dbReference>
<dbReference type="Proteomes" id="UP000187283">
    <property type="component" value="Unassembled WGS sequence"/>
</dbReference>
<dbReference type="Pfam" id="PF07983">
    <property type="entry name" value="X8"/>
    <property type="match status" value="1"/>
</dbReference>
<feature type="domain" description="X8" evidence="11">
    <location>
        <begin position="394"/>
        <end position="448"/>
    </location>
</feature>
<accession>A0A1R1X2I8</accession>
<keyword evidence="6 10" id="KW-0472">Membrane</keyword>
<dbReference type="OrthoDB" id="421038at2759"/>
<protein>
    <recommendedName>
        <fullName evidence="10">1,3-beta-glucanosyltransferase</fullName>
        <ecNumber evidence="10">2.4.1.-</ecNumber>
    </recommendedName>
</protein>
<comment type="subcellular location">
    <subcellularLocation>
        <location evidence="1">Cell envelope</location>
    </subcellularLocation>
    <subcellularLocation>
        <location evidence="10">Cell membrane</location>
        <topology evidence="10">Lipid-anchor</topology>
        <topology evidence="10">GPI-anchor</topology>
    </subcellularLocation>
    <subcellularLocation>
        <location evidence="2">Membrane</location>
        <topology evidence="2">Lipid-anchor</topology>
        <topology evidence="2">GPI-anchor</topology>
    </subcellularLocation>
</comment>
<evidence type="ECO:0000256" key="10">
    <source>
        <dbReference type="RuleBase" id="RU361209"/>
    </source>
</evidence>
<keyword evidence="7" id="KW-1015">Disulfide bond</keyword>
<evidence type="ECO:0000256" key="4">
    <source>
        <dbReference type="ARBA" id="ARBA00022622"/>
    </source>
</evidence>
<dbReference type="Gene3D" id="3.20.20.80">
    <property type="entry name" value="Glycosidases"/>
    <property type="match status" value="1"/>
</dbReference>
<name>A0A1R1X2I8_9FUNG</name>
<keyword evidence="13" id="KW-1185">Reference proteome</keyword>
<dbReference type="InterPro" id="IPR017853">
    <property type="entry name" value="GH"/>
</dbReference>
<dbReference type="EC" id="2.4.1.-" evidence="10"/>
<comment type="similarity">
    <text evidence="3 10">Belongs to the glycosyl hydrolase 72 family.</text>
</comment>
<evidence type="ECO:0000259" key="11">
    <source>
        <dbReference type="Pfam" id="PF07983"/>
    </source>
</evidence>
<evidence type="ECO:0000256" key="6">
    <source>
        <dbReference type="ARBA" id="ARBA00023136"/>
    </source>
</evidence>
<evidence type="ECO:0000256" key="3">
    <source>
        <dbReference type="ARBA" id="ARBA00007528"/>
    </source>
</evidence>
<evidence type="ECO:0000256" key="9">
    <source>
        <dbReference type="ARBA" id="ARBA00023288"/>
    </source>
</evidence>
<dbReference type="GO" id="GO:0071970">
    <property type="term" value="P:fungal-type cell wall (1-&gt;3)-beta-D-glucan biosynthetic process"/>
    <property type="evidence" value="ECO:0007669"/>
    <property type="project" value="TreeGrafter"/>
</dbReference>
<evidence type="ECO:0000313" key="12">
    <source>
        <dbReference type="EMBL" id="OMJ08853.1"/>
    </source>
</evidence>
<keyword evidence="4 10" id="KW-0336">GPI-anchor</keyword>
<dbReference type="GO" id="GO:0042124">
    <property type="term" value="F:1,3-beta-glucanosyltransferase activity"/>
    <property type="evidence" value="ECO:0007669"/>
    <property type="project" value="TreeGrafter"/>
</dbReference>
<dbReference type="InterPro" id="IPR012946">
    <property type="entry name" value="X8"/>
</dbReference>
<evidence type="ECO:0000256" key="2">
    <source>
        <dbReference type="ARBA" id="ARBA00004589"/>
    </source>
</evidence>
<sequence>MISRSLLFILSLGLAAAIDPLLFASFRIINLKTSKDFILKGIAYQPKKGAPAGTLDPLADEVGCLRDVEIFKDLGINAIRVYEVDPSKNHDICMKALSNAGIYVMLDLSTPEVSIPRVNPYWDTYLLDQYKLKVDAFSTYDNILAFVAGNNVTIDVATVPASAFVKASIRDVKTYLKSKNVTIPVGYTGNIDVATSFLSKRFFECGSDPLAMADFYGFSMRDIKIEESNSEYYYKLMLINSYFSYTPNFISEYGNNNGVSSDFYDVDFIYKNSTYSYSGGFLFGYSNEGDGNGLVDVNYGNSSVNKLPQYEIFKKKINQDISSFLPTISTYKNRTDVIVCECAVKNWIINNSLPPPPSTDLCDCLSNTFTCQLPSTFNINDPDQFKILNGKMFDLCKSVDCSDVTGNPLKNFYGKYSGCTPVQKANYILSLNFSKNNNTDQSCSIEGLDQSLVINSTALNISTCQSITDNYLSEYPGGIVDDGADGKTKCIPVSTGNNKYSSNVSRMFILAAFISLISLIL</sequence>
<comment type="caution">
    <text evidence="12">The sequence shown here is derived from an EMBL/GenBank/DDBJ whole genome shotgun (WGS) entry which is preliminary data.</text>
</comment>
<dbReference type="AlphaFoldDB" id="A0A1R1X2I8"/>
<evidence type="ECO:0000256" key="8">
    <source>
        <dbReference type="ARBA" id="ARBA00023180"/>
    </source>
</evidence>
<keyword evidence="9 10" id="KW-0449">Lipoprotein</keyword>
<dbReference type="GO" id="GO:0031505">
    <property type="term" value="P:fungal-type cell wall organization"/>
    <property type="evidence" value="ECO:0007669"/>
    <property type="project" value="TreeGrafter"/>
</dbReference>
<dbReference type="Pfam" id="PF03198">
    <property type="entry name" value="Glyco_hydro_72"/>
    <property type="match status" value="1"/>
</dbReference>
<dbReference type="Gene3D" id="1.20.58.1040">
    <property type="match status" value="1"/>
</dbReference>
<dbReference type="GO" id="GO:0005886">
    <property type="term" value="C:plasma membrane"/>
    <property type="evidence" value="ECO:0007669"/>
    <property type="project" value="UniProtKB-SubCell"/>
</dbReference>
<feature type="signal peptide" evidence="10">
    <location>
        <begin position="1"/>
        <end position="17"/>
    </location>
</feature>
<keyword evidence="10 12" id="KW-0808">Transferase</keyword>
<evidence type="ECO:0000256" key="1">
    <source>
        <dbReference type="ARBA" id="ARBA00004196"/>
    </source>
</evidence>
<evidence type="ECO:0000313" key="13">
    <source>
        <dbReference type="Proteomes" id="UP000187283"/>
    </source>
</evidence>
<dbReference type="SUPFAM" id="SSF51445">
    <property type="entry name" value="(Trans)glycosidases"/>
    <property type="match status" value="1"/>
</dbReference>
<dbReference type="STRING" id="133412.A0A1R1X2I8"/>
<comment type="function">
    <text evidence="10">Splits internally a 1,3-beta-glucan molecule and transfers the newly generated reducing end (the donor) to the non-reducing end of another 1,3-beta-glucan molecule (the acceptor) forming a 1,3-beta linkage, resulting in the elongation of 1,3-beta-glucan chains in the cell wall.</text>
</comment>
<feature type="chain" id="PRO_5009999813" description="1,3-beta-glucanosyltransferase" evidence="10">
    <location>
        <begin position="18"/>
        <end position="521"/>
    </location>
</feature>
<dbReference type="PANTHER" id="PTHR31468">
    <property type="entry name" value="1,3-BETA-GLUCANOSYLTRANSFERASE GAS1"/>
    <property type="match status" value="1"/>
</dbReference>
<keyword evidence="8" id="KW-0325">Glycoprotein</keyword>
<dbReference type="GO" id="GO:0098552">
    <property type="term" value="C:side of membrane"/>
    <property type="evidence" value="ECO:0007669"/>
    <property type="project" value="UniProtKB-KW"/>
</dbReference>
<evidence type="ECO:0000256" key="7">
    <source>
        <dbReference type="ARBA" id="ARBA00023157"/>
    </source>
</evidence>
<keyword evidence="5 10" id="KW-0732">Signal</keyword>
<dbReference type="PANTHER" id="PTHR31468:SF2">
    <property type="entry name" value="1,3-BETA-GLUCANOSYLTRANSFERASE GAS1"/>
    <property type="match status" value="1"/>
</dbReference>
<reference evidence="12 13" key="1">
    <citation type="submission" date="2017-01" db="EMBL/GenBank/DDBJ databases">
        <authorList>
            <person name="Mah S.A."/>
            <person name="Swanson W.J."/>
            <person name="Moy G.W."/>
            <person name="Vacquier V.D."/>
        </authorList>
    </citation>
    <scope>NUCLEOTIDE SEQUENCE [LARGE SCALE GENOMIC DNA]</scope>
    <source>
        <strain evidence="12 13">GSMNP</strain>
    </source>
</reference>
<proteinExistence type="inferred from homology"/>
<organism evidence="12 13">
    <name type="scientific">Smittium culicis</name>
    <dbReference type="NCBI Taxonomy" id="133412"/>
    <lineage>
        <taxon>Eukaryota</taxon>
        <taxon>Fungi</taxon>
        <taxon>Fungi incertae sedis</taxon>
        <taxon>Zoopagomycota</taxon>
        <taxon>Kickxellomycotina</taxon>
        <taxon>Harpellomycetes</taxon>
        <taxon>Harpellales</taxon>
        <taxon>Legeriomycetaceae</taxon>
        <taxon>Smittium</taxon>
    </lineage>
</organism>
<evidence type="ECO:0000256" key="5">
    <source>
        <dbReference type="ARBA" id="ARBA00022729"/>
    </source>
</evidence>
<gene>
    <name evidence="12" type="ORF">AYI70_g11277</name>
</gene>
<dbReference type="InterPro" id="IPR004886">
    <property type="entry name" value="Glucanosyltransferase"/>
</dbReference>